<keyword evidence="3" id="KW-0808">Transferase</keyword>
<gene>
    <name evidence="5" type="ORF">SAMN05192561_10226</name>
</gene>
<dbReference type="PANTHER" id="PTHR43179:SF12">
    <property type="entry name" value="GALACTOFURANOSYLTRANSFERASE GLFT2"/>
    <property type="match status" value="1"/>
</dbReference>
<dbReference type="OrthoDB" id="46222at2157"/>
<dbReference type="RefSeq" id="WP_092815762.1">
    <property type="nucleotide sequence ID" value="NZ_FNWU01000002.1"/>
</dbReference>
<dbReference type="STRING" id="1267564.SAMN05192561_10226"/>
<keyword evidence="6" id="KW-1185">Reference proteome</keyword>
<keyword evidence="2" id="KW-0328">Glycosyltransferase</keyword>
<dbReference type="SUPFAM" id="SSF53448">
    <property type="entry name" value="Nucleotide-diphospho-sugar transferases"/>
    <property type="match status" value="1"/>
</dbReference>
<feature type="domain" description="Glycosyltransferase 2-like" evidence="4">
    <location>
        <begin position="9"/>
        <end position="181"/>
    </location>
</feature>
<accession>A0A1H6I9P2</accession>
<dbReference type="AlphaFoldDB" id="A0A1H6I9P2"/>
<evidence type="ECO:0000256" key="3">
    <source>
        <dbReference type="ARBA" id="ARBA00022679"/>
    </source>
</evidence>
<proteinExistence type="inferred from homology"/>
<dbReference type="Pfam" id="PF00535">
    <property type="entry name" value="Glycos_transf_2"/>
    <property type="match status" value="1"/>
</dbReference>
<evidence type="ECO:0000259" key="4">
    <source>
        <dbReference type="Pfam" id="PF00535"/>
    </source>
</evidence>
<reference evidence="5 6" key="1">
    <citation type="submission" date="2016-10" db="EMBL/GenBank/DDBJ databases">
        <authorList>
            <person name="de Groot N.N."/>
        </authorList>
    </citation>
    <scope>NUCLEOTIDE SEQUENCE [LARGE SCALE GENOMIC DNA]</scope>
    <source>
        <strain evidence="5 6">IBRC-M10418</strain>
    </source>
</reference>
<sequence length="300" mass="34471">MTNQLVIPIILNWNNYEDTSSCIESLLEIDYENISPILVDNGSSDGSGERLDEEFEDIETIFLDSNRGFAGGINAGIREALQRGADYIWVLNNDILFPDKNILHKLVTILNQYEKIGIVTPKINHYPGTDKTWFLQGKINWRTGITDHITDTSSKEQFTILENDTVPYCCALFRAQVFRDIGLLPEKYFIYTEDRHYCTVLRNNGYKIATLPDTLIYHKVSEGSDSAHGPTPTYYMVRNSILFLRSFPQNRETGSMIFYHAWLIWRVGFLIYNSKTESLKPLLEGWIDGISNVTGRSRYP</sequence>
<evidence type="ECO:0000313" key="6">
    <source>
        <dbReference type="Proteomes" id="UP000199215"/>
    </source>
</evidence>
<dbReference type="InterPro" id="IPR001173">
    <property type="entry name" value="Glyco_trans_2-like"/>
</dbReference>
<name>A0A1H6I9P2_9EURY</name>
<dbReference type="Gene3D" id="3.90.550.10">
    <property type="entry name" value="Spore Coat Polysaccharide Biosynthesis Protein SpsA, Chain A"/>
    <property type="match status" value="1"/>
</dbReference>
<comment type="similarity">
    <text evidence="1">Belongs to the glycosyltransferase 2 family.</text>
</comment>
<dbReference type="GO" id="GO:0016757">
    <property type="term" value="F:glycosyltransferase activity"/>
    <property type="evidence" value="ECO:0007669"/>
    <property type="project" value="UniProtKB-KW"/>
</dbReference>
<dbReference type="EMBL" id="FNWU01000002">
    <property type="protein sequence ID" value="SEH45441.1"/>
    <property type="molecule type" value="Genomic_DNA"/>
</dbReference>
<evidence type="ECO:0000313" key="5">
    <source>
        <dbReference type="EMBL" id="SEH45441.1"/>
    </source>
</evidence>
<evidence type="ECO:0000256" key="1">
    <source>
        <dbReference type="ARBA" id="ARBA00006739"/>
    </source>
</evidence>
<dbReference type="InterPro" id="IPR029044">
    <property type="entry name" value="Nucleotide-diphossugar_trans"/>
</dbReference>
<dbReference type="Proteomes" id="UP000199215">
    <property type="component" value="Unassembled WGS sequence"/>
</dbReference>
<evidence type="ECO:0000256" key="2">
    <source>
        <dbReference type="ARBA" id="ARBA00022676"/>
    </source>
</evidence>
<dbReference type="CDD" id="cd04186">
    <property type="entry name" value="GT_2_like_c"/>
    <property type="match status" value="1"/>
</dbReference>
<dbReference type="PANTHER" id="PTHR43179">
    <property type="entry name" value="RHAMNOSYLTRANSFERASE WBBL"/>
    <property type="match status" value="1"/>
</dbReference>
<organism evidence="5 6">
    <name type="scientific">Halopenitus malekzadehii</name>
    <dbReference type="NCBI Taxonomy" id="1267564"/>
    <lineage>
        <taxon>Archaea</taxon>
        <taxon>Methanobacteriati</taxon>
        <taxon>Methanobacteriota</taxon>
        <taxon>Stenosarchaea group</taxon>
        <taxon>Halobacteria</taxon>
        <taxon>Halobacteriales</taxon>
        <taxon>Haloferacaceae</taxon>
        <taxon>Halopenitus</taxon>
    </lineage>
</organism>
<protein>
    <recommendedName>
        <fullName evidence="4">Glycosyltransferase 2-like domain-containing protein</fullName>
    </recommendedName>
</protein>